<dbReference type="Proteomes" id="UP000019141">
    <property type="component" value="Unassembled WGS sequence"/>
</dbReference>
<evidence type="ECO:0000313" key="9">
    <source>
        <dbReference type="EMBL" id="ETW95961.1"/>
    </source>
</evidence>
<sequence length="301" mass="32433">MRSSAALAPGSSIDIAAQEEAMARSMWRITLQRLKRSKTAMIGLTIVILLLLVALLADVVAPYSPTETTPASISPPTWQNLMGTDLLGRDVLSRVIHGSRVSVYVGVVSILFAIFIGIPLGTVAGFYGGHVDQVIMRLMDIILAFPIFLLAIVIMVILEPNTTNVVLALAIVRIPILARIVRGSVLSVKETEYIEAVKALSLSQIRVLGRHVLPNCLAPIIVTSTLNIGNAIIIEASLSFLGLGTQPPTPTWGWDLKQNLTLIELNPWITIFPGLAILVTVLAFNLLGDGLRDALDPRLKA</sequence>
<evidence type="ECO:0000256" key="3">
    <source>
        <dbReference type="ARBA" id="ARBA00022475"/>
    </source>
</evidence>
<feature type="transmembrane region" description="Helical" evidence="7">
    <location>
        <begin position="40"/>
        <end position="61"/>
    </location>
</feature>
<evidence type="ECO:0000256" key="2">
    <source>
        <dbReference type="ARBA" id="ARBA00022448"/>
    </source>
</evidence>
<dbReference type="PATRIC" id="fig|1429438.4.peg.5435"/>
<dbReference type="HOGENOM" id="CLU_028518_1_1_7"/>
<dbReference type="GO" id="GO:0005886">
    <property type="term" value="C:plasma membrane"/>
    <property type="evidence" value="ECO:0007669"/>
    <property type="project" value="UniProtKB-SubCell"/>
</dbReference>
<evidence type="ECO:0000256" key="4">
    <source>
        <dbReference type="ARBA" id="ARBA00022692"/>
    </source>
</evidence>
<dbReference type="InterPro" id="IPR000515">
    <property type="entry name" value="MetI-like"/>
</dbReference>
<dbReference type="SUPFAM" id="SSF161098">
    <property type="entry name" value="MetI-like"/>
    <property type="match status" value="1"/>
</dbReference>
<evidence type="ECO:0000313" key="10">
    <source>
        <dbReference type="Proteomes" id="UP000019141"/>
    </source>
</evidence>
<dbReference type="PANTHER" id="PTHR43386:SF1">
    <property type="entry name" value="D,D-DIPEPTIDE TRANSPORT SYSTEM PERMEASE PROTEIN DDPC-RELATED"/>
    <property type="match status" value="1"/>
</dbReference>
<dbReference type="GO" id="GO:0055085">
    <property type="term" value="P:transmembrane transport"/>
    <property type="evidence" value="ECO:0007669"/>
    <property type="project" value="InterPro"/>
</dbReference>
<dbReference type="Gene3D" id="1.10.3720.10">
    <property type="entry name" value="MetI-like"/>
    <property type="match status" value="1"/>
</dbReference>
<feature type="transmembrane region" description="Helical" evidence="7">
    <location>
        <begin position="216"/>
        <end position="245"/>
    </location>
</feature>
<organism evidence="9 10">
    <name type="scientific">Entotheonella factor</name>
    <dbReference type="NCBI Taxonomy" id="1429438"/>
    <lineage>
        <taxon>Bacteria</taxon>
        <taxon>Pseudomonadati</taxon>
        <taxon>Nitrospinota/Tectimicrobiota group</taxon>
        <taxon>Candidatus Tectimicrobiota</taxon>
        <taxon>Candidatus Entotheonellia</taxon>
        <taxon>Candidatus Entotheonellales</taxon>
        <taxon>Candidatus Entotheonellaceae</taxon>
        <taxon>Candidatus Entotheonella</taxon>
    </lineage>
</organism>
<dbReference type="InterPro" id="IPR035906">
    <property type="entry name" value="MetI-like_sf"/>
</dbReference>
<comment type="similarity">
    <text evidence="7">Belongs to the binding-protein-dependent transport system permease family.</text>
</comment>
<dbReference type="InterPro" id="IPR050366">
    <property type="entry name" value="BP-dependent_transpt_permease"/>
</dbReference>
<name>W4LF47_ENTF1</name>
<feature type="transmembrane region" description="Helical" evidence="7">
    <location>
        <begin position="138"/>
        <end position="158"/>
    </location>
</feature>
<keyword evidence="6 7" id="KW-0472">Membrane</keyword>
<reference evidence="9 10" key="1">
    <citation type="journal article" date="2014" name="Nature">
        <title>An environmental bacterial taxon with a large and distinct metabolic repertoire.</title>
        <authorList>
            <person name="Wilson M.C."/>
            <person name="Mori T."/>
            <person name="Ruckert C."/>
            <person name="Uria A.R."/>
            <person name="Helf M.J."/>
            <person name="Takada K."/>
            <person name="Gernert C."/>
            <person name="Steffens U.A."/>
            <person name="Heycke N."/>
            <person name="Schmitt S."/>
            <person name="Rinke C."/>
            <person name="Helfrich E.J."/>
            <person name="Brachmann A.O."/>
            <person name="Gurgui C."/>
            <person name="Wakimoto T."/>
            <person name="Kracht M."/>
            <person name="Crusemann M."/>
            <person name="Hentschel U."/>
            <person name="Abe I."/>
            <person name="Matsunaga S."/>
            <person name="Kalinowski J."/>
            <person name="Takeyama H."/>
            <person name="Piel J."/>
        </authorList>
    </citation>
    <scope>NUCLEOTIDE SEQUENCE [LARGE SCALE GENOMIC DNA]</scope>
    <source>
        <strain evidence="10">TSY1</strain>
    </source>
</reference>
<feature type="domain" description="ABC transmembrane type-1" evidence="8">
    <location>
        <begin position="99"/>
        <end position="288"/>
    </location>
</feature>
<keyword evidence="10" id="KW-1185">Reference proteome</keyword>
<proteinExistence type="inferred from homology"/>
<evidence type="ECO:0000256" key="7">
    <source>
        <dbReference type="RuleBase" id="RU363032"/>
    </source>
</evidence>
<feature type="transmembrane region" description="Helical" evidence="7">
    <location>
        <begin position="164"/>
        <end position="181"/>
    </location>
</feature>
<comment type="subcellular location">
    <subcellularLocation>
        <location evidence="1 7">Cell membrane</location>
        <topology evidence="1 7">Multi-pass membrane protein</topology>
    </subcellularLocation>
</comment>
<feature type="transmembrane region" description="Helical" evidence="7">
    <location>
        <begin position="265"/>
        <end position="288"/>
    </location>
</feature>
<dbReference type="AlphaFoldDB" id="W4LF47"/>
<protein>
    <recommendedName>
        <fullName evidence="8">ABC transmembrane type-1 domain-containing protein</fullName>
    </recommendedName>
</protein>
<dbReference type="Pfam" id="PF00528">
    <property type="entry name" value="BPD_transp_1"/>
    <property type="match status" value="1"/>
</dbReference>
<evidence type="ECO:0000256" key="5">
    <source>
        <dbReference type="ARBA" id="ARBA00022989"/>
    </source>
</evidence>
<evidence type="ECO:0000256" key="6">
    <source>
        <dbReference type="ARBA" id="ARBA00023136"/>
    </source>
</evidence>
<evidence type="ECO:0000259" key="8">
    <source>
        <dbReference type="PROSITE" id="PS50928"/>
    </source>
</evidence>
<accession>W4LF47</accession>
<gene>
    <name evidence="9" type="ORF">ETSY1_28515</name>
</gene>
<comment type="caution">
    <text evidence="9">The sequence shown here is derived from an EMBL/GenBank/DDBJ whole genome shotgun (WGS) entry which is preliminary data.</text>
</comment>
<dbReference type="PROSITE" id="PS50928">
    <property type="entry name" value="ABC_TM1"/>
    <property type="match status" value="1"/>
</dbReference>
<dbReference type="PANTHER" id="PTHR43386">
    <property type="entry name" value="OLIGOPEPTIDE TRANSPORT SYSTEM PERMEASE PROTEIN APPC"/>
    <property type="match status" value="1"/>
</dbReference>
<keyword evidence="5 7" id="KW-1133">Transmembrane helix</keyword>
<evidence type="ECO:0000256" key="1">
    <source>
        <dbReference type="ARBA" id="ARBA00004651"/>
    </source>
</evidence>
<dbReference type="EMBL" id="AZHW01000851">
    <property type="protein sequence ID" value="ETW95961.1"/>
    <property type="molecule type" value="Genomic_DNA"/>
</dbReference>
<dbReference type="CDD" id="cd06261">
    <property type="entry name" value="TM_PBP2"/>
    <property type="match status" value="1"/>
</dbReference>
<feature type="transmembrane region" description="Helical" evidence="7">
    <location>
        <begin position="101"/>
        <end position="126"/>
    </location>
</feature>
<dbReference type="Pfam" id="PF12911">
    <property type="entry name" value="OppC_N"/>
    <property type="match status" value="1"/>
</dbReference>
<keyword evidence="4 7" id="KW-0812">Transmembrane</keyword>
<dbReference type="InterPro" id="IPR025966">
    <property type="entry name" value="OppC_N"/>
</dbReference>
<keyword evidence="3" id="KW-1003">Cell membrane</keyword>
<keyword evidence="2 7" id="KW-0813">Transport</keyword>